<dbReference type="Proteomes" id="UP000703269">
    <property type="component" value="Unassembled WGS sequence"/>
</dbReference>
<gene>
    <name evidence="1" type="ORF">PsYK624_060910</name>
</gene>
<evidence type="ECO:0000313" key="2">
    <source>
        <dbReference type="Proteomes" id="UP000703269"/>
    </source>
</evidence>
<evidence type="ECO:0000313" key="1">
    <source>
        <dbReference type="EMBL" id="GJE89973.1"/>
    </source>
</evidence>
<sequence>MDHDEEQNVSVSAVFYPTATLLPFPPDMVLVSFDRVFFYVHSVMLLQQSGNKFDNQLPVPIALGESVGVLAVRESSHVLNIVLHTIYGLACVQFHPSDDAISSALVGLHKYGIRFDAHLVPGTPLFALLAERTSAAPLFYYTLAGQYDLYALGALASGYLLATDAKEIPMENAERMGPVYLNRLLSLQMRRTQDLKEILRPPPRRHPATEGCDEESQASLEKAWMLTSAYLIWEGRPELTPTSVEVTFERTARSIQCEDCKTVFKERLTQALTDWAQSKRTI</sequence>
<proteinExistence type="predicted"/>
<reference evidence="1 2" key="1">
    <citation type="submission" date="2021-08" db="EMBL/GenBank/DDBJ databases">
        <title>Draft Genome Sequence of Phanerochaete sordida strain YK-624.</title>
        <authorList>
            <person name="Mori T."/>
            <person name="Dohra H."/>
            <person name="Suzuki T."/>
            <person name="Kawagishi H."/>
            <person name="Hirai H."/>
        </authorList>
    </citation>
    <scope>NUCLEOTIDE SEQUENCE [LARGE SCALE GENOMIC DNA]</scope>
    <source>
        <strain evidence="1 2">YK-624</strain>
    </source>
</reference>
<dbReference type="EMBL" id="BPQB01000014">
    <property type="protein sequence ID" value="GJE89973.1"/>
    <property type="molecule type" value="Genomic_DNA"/>
</dbReference>
<dbReference type="AlphaFoldDB" id="A0A9P3G661"/>
<keyword evidence="2" id="KW-1185">Reference proteome</keyword>
<protein>
    <recommendedName>
        <fullName evidence="3">BTB domain-containing protein</fullName>
    </recommendedName>
</protein>
<evidence type="ECO:0008006" key="3">
    <source>
        <dbReference type="Google" id="ProtNLM"/>
    </source>
</evidence>
<comment type="caution">
    <text evidence="1">The sequence shown here is derived from an EMBL/GenBank/DDBJ whole genome shotgun (WGS) entry which is preliminary data.</text>
</comment>
<dbReference type="OrthoDB" id="3265815at2759"/>
<organism evidence="1 2">
    <name type="scientific">Phanerochaete sordida</name>
    <dbReference type="NCBI Taxonomy" id="48140"/>
    <lineage>
        <taxon>Eukaryota</taxon>
        <taxon>Fungi</taxon>
        <taxon>Dikarya</taxon>
        <taxon>Basidiomycota</taxon>
        <taxon>Agaricomycotina</taxon>
        <taxon>Agaricomycetes</taxon>
        <taxon>Polyporales</taxon>
        <taxon>Phanerochaetaceae</taxon>
        <taxon>Phanerochaete</taxon>
    </lineage>
</organism>
<accession>A0A9P3G661</accession>
<name>A0A9P3G661_9APHY</name>